<accession>A0A2P4Q237</accession>
<feature type="transmembrane region" description="Helical" evidence="1">
    <location>
        <begin position="7"/>
        <end position="24"/>
    </location>
</feature>
<keyword evidence="1" id="KW-1133">Transmembrane helix</keyword>
<evidence type="ECO:0000256" key="1">
    <source>
        <dbReference type="SAM" id="Phobius"/>
    </source>
</evidence>
<gene>
    <name evidence="2" type="ORF">GLOIN_2v1603594</name>
</gene>
<sequence>MRYLFEFVDILSIIFFFFNIVSVLQNYDNLFIFGLRIFFIVVAAVFIFKRRLFLMA</sequence>
<proteinExistence type="predicted"/>
<reference evidence="2 3" key="2">
    <citation type="journal article" date="2018" name="New Phytol.">
        <title>High intraspecific genome diversity in the model arbuscular mycorrhizal symbiont Rhizophagus irregularis.</title>
        <authorList>
            <person name="Chen E.C.H."/>
            <person name="Morin E."/>
            <person name="Beaudet D."/>
            <person name="Noel J."/>
            <person name="Yildirir G."/>
            <person name="Ndikumana S."/>
            <person name="Charron P."/>
            <person name="St-Onge C."/>
            <person name="Giorgi J."/>
            <person name="Kruger M."/>
            <person name="Marton T."/>
            <person name="Ropars J."/>
            <person name="Grigoriev I.V."/>
            <person name="Hainaut M."/>
            <person name="Henrissat B."/>
            <person name="Roux C."/>
            <person name="Martin F."/>
            <person name="Corradi N."/>
        </authorList>
    </citation>
    <scope>NUCLEOTIDE SEQUENCE [LARGE SCALE GENOMIC DNA]</scope>
    <source>
        <strain evidence="2 3">DAOM 197198</strain>
    </source>
</reference>
<organism evidence="2 3">
    <name type="scientific">Rhizophagus irregularis (strain DAOM 181602 / DAOM 197198 / MUCL 43194)</name>
    <name type="common">Arbuscular mycorrhizal fungus</name>
    <name type="synonym">Glomus intraradices</name>
    <dbReference type="NCBI Taxonomy" id="747089"/>
    <lineage>
        <taxon>Eukaryota</taxon>
        <taxon>Fungi</taxon>
        <taxon>Fungi incertae sedis</taxon>
        <taxon>Mucoromycota</taxon>
        <taxon>Glomeromycotina</taxon>
        <taxon>Glomeromycetes</taxon>
        <taxon>Glomerales</taxon>
        <taxon>Glomeraceae</taxon>
        <taxon>Rhizophagus</taxon>
    </lineage>
</organism>
<protein>
    <submittedName>
        <fullName evidence="2">Uncharacterized protein</fullName>
    </submittedName>
</protein>
<dbReference type="Proteomes" id="UP000018888">
    <property type="component" value="Unassembled WGS sequence"/>
</dbReference>
<comment type="caution">
    <text evidence="2">The sequence shown here is derived from an EMBL/GenBank/DDBJ whole genome shotgun (WGS) entry which is preliminary data.</text>
</comment>
<evidence type="ECO:0000313" key="2">
    <source>
        <dbReference type="EMBL" id="POG71719.1"/>
    </source>
</evidence>
<reference evidence="2 3" key="1">
    <citation type="journal article" date="2013" name="Proc. Natl. Acad. Sci. U.S.A.">
        <title>Genome of an arbuscular mycorrhizal fungus provides insight into the oldest plant symbiosis.</title>
        <authorList>
            <person name="Tisserant E."/>
            <person name="Malbreil M."/>
            <person name="Kuo A."/>
            <person name="Kohler A."/>
            <person name="Symeonidi A."/>
            <person name="Balestrini R."/>
            <person name="Charron P."/>
            <person name="Duensing N."/>
            <person name="Frei Dit Frey N."/>
            <person name="Gianinazzi-Pearson V."/>
            <person name="Gilbert L.B."/>
            <person name="Handa Y."/>
            <person name="Herr J.R."/>
            <person name="Hijri M."/>
            <person name="Koul R."/>
            <person name="Kawaguchi M."/>
            <person name="Krajinski F."/>
            <person name="Lammers P.J."/>
            <person name="Masclaux F.G."/>
            <person name="Murat C."/>
            <person name="Morin E."/>
            <person name="Ndikumana S."/>
            <person name="Pagni M."/>
            <person name="Petitpierre D."/>
            <person name="Requena N."/>
            <person name="Rosikiewicz P."/>
            <person name="Riley R."/>
            <person name="Saito K."/>
            <person name="San Clemente H."/>
            <person name="Shapiro H."/>
            <person name="van Tuinen D."/>
            <person name="Becard G."/>
            <person name="Bonfante P."/>
            <person name="Paszkowski U."/>
            <person name="Shachar-Hill Y.Y."/>
            <person name="Tuskan G.A."/>
            <person name="Young P.W."/>
            <person name="Sanders I.R."/>
            <person name="Henrissat B."/>
            <person name="Rensing S.A."/>
            <person name="Grigoriev I.V."/>
            <person name="Corradi N."/>
            <person name="Roux C."/>
            <person name="Martin F."/>
        </authorList>
    </citation>
    <scope>NUCLEOTIDE SEQUENCE [LARGE SCALE GENOMIC DNA]</scope>
    <source>
        <strain evidence="2 3">DAOM 197198</strain>
    </source>
</reference>
<keyword evidence="3" id="KW-1185">Reference proteome</keyword>
<dbReference type="AlphaFoldDB" id="A0A2P4Q237"/>
<name>A0A2P4Q237_RHIID</name>
<dbReference type="EMBL" id="AUPC02000105">
    <property type="protein sequence ID" value="POG71719.1"/>
    <property type="molecule type" value="Genomic_DNA"/>
</dbReference>
<feature type="transmembrane region" description="Helical" evidence="1">
    <location>
        <begin position="30"/>
        <end position="48"/>
    </location>
</feature>
<keyword evidence="1" id="KW-0812">Transmembrane</keyword>
<keyword evidence="1" id="KW-0472">Membrane</keyword>
<evidence type="ECO:0000313" key="3">
    <source>
        <dbReference type="Proteomes" id="UP000018888"/>
    </source>
</evidence>